<protein>
    <submittedName>
        <fullName evidence="1">Uncharacterized protein</fullName>
    </submittedName>
</protein>
<dbReference type="AlphaFoldDB" id="H5TA20"/>
<reference evidence="1 2" key="1">
    <citation type="journal article" date="2012" name="J. Bacteriol.">
        <title>Genome sequence of proteorhodopsin-containing sea ice bacterium Glaciecola punicea ACAM 611T.</title>
        <authorList>
            <person name="Qin Q.-L."/>
            <person name="Xie B.-B."/>
            <person name="Shu Y.-L."/>
            <person name="Rong J.-C."/>
            <person name="Zhao D.-L."/>
            <person name="Zhang X.-Y."/>
            <person name="Chen X.-L."/>
            <person name="Zhou B.-C."/>
            <person name="Zhanga Y.-Z."/>
        </authorList>
    </citation>
    <scope>NUCLEOTIDE SEQUENCE [LARGE SCALE GENOMIC DNA]</scope>
    <source>
        <strain evidence="1 2">ACAM 611</strain>
    </source>
</reference>
<gene>
    <name evidence="1" type="ORF">GPUN_1016</name>
</gene>
<dbReference type="EMBL" id="BAET01000008">
    <property type="protein sequence ID" value="GAB55147.1"/>
    <property type="molecule type" value="Genomic_DNA"/>
</dbReference>
<reference evidence="1 2" key="2">
    <citation type="journal article" date="2017" name="Antonie Van Leeuwenhoek">
        <title>Rhizobium rhizosphaerae sp. nov., a novel species isolated from rice rhizosphere.</title>
        <authorList>
            <person name="Zhao J.J."/>
            <person name="Zhang J."/>
            <person name="Zhang R.J."/>
            <person name="Zhang C.W."/>
            <person name="Yin H.Q."/>
            <person name="Zhang X.X."/>
        </authorList>
    </citation>
    <scope>NUCLEOTIDE SEQUENCE [LARGE SCALE GENOMIC DNA]</scope>
    <source>
        <strain evidence="1 2">ACAM 611</strain>
    </source>
</reference>
<comment type="caution">
    <text evidence="1">The sequence shown here is derived from an EMBL/GenBank/DDBJ whole genome shotgun (WGS) entry which is preliminary data.</text>
</comment>
<sequence>MGNVLYREAYYLQLLSNLKYLLLRSSRFNLLEICSYNKKPTVRRLNFQYAAIADFSQS</sequence>
<proteinExistence type="predicted"/>
<evidence type="ECO:0000313" key="2">
    <source>
        <dbReference type="Proteomes" id="UP000053586"/>
    </source>
</evidence>
<accession>H5TA20</accession>
<evidence type="ECO:0000313" key="1">
    <source>
        <dbReference type="EMBL" id="GAB55147.1"/>
    </source>
</evidence>
<organism evidence="1 2">
    <name type="scientific">Glaciecola punicea ACAM 611</name>
    <dbReference type="NCBI Taxonomy" id="1121923"/>
    <lineage>
        <taxon>Bacteria</taxon>
        <taxon>Pseudomonadati</taxon>
        <taxon>Pseudomonadota</taxon>
        <taxon>Gammaproteobacteria</taxon>
        <taxon>Alteromonadales</taxon>
        <taxon>Alteromonadaceae</taxon>
        <taxon>Glaciecola</taxon>
    </lineage>
</organism>
<name>H5TA20_9ALTE</name>
<keyword evidence="2" id="KW-1185">Reference proteome</keyword>
<dbReference type="Proteomes" id="UP000053586">
    <property type="component" value="Unassembled WGS sequence"/>
</dbReference>